<dbReference type="Gene3D" id="3.40.50.1820">
    <property type="entry name" value="alpha/beta hydrolase"/>
    <property type="match status" value="1"/>
</dbReference>
<protein>
    <recommendedName>
        <fullName evidence="10">DUF676 domain-containing protein</fullName>
    </recommendedName>
</protein>
<dbReference type="VEuPathDB" id="FungiDB:HZS61_002668"/>
<evidence type="ECO:0000256" key="3">
    <source>
        <dbReference type="ARBA" id="ARBA00004370"/>
    </source>
</evidence>
<comment type="caution">
    <text evidence="8">The sequence shown here is derived from an EMBL/GenBank/DDBJ whole genome shotgun (WGS) entry which is preliminary data.</text>
</comment>
<dbReference type="GO" id="GO:0005739">
    <property type="term" value="C:mitochondrion"/>
    <property type="evidence" value="ECO:0007669"/>
    <property type="project" value="UniProtKB-SubCell"/>
</dbReference>
<evidence type="ECO:0000256" key="6">
    <source>
        <dbReference type="ARBA" id="ARBA00023136"/>
    </source>
</evidence>
<dbReference type="EMBL" id="MRCY01000026">
    <property type="protein sequence ID" value="RKL14277.1"/>
    <property type="molecule type" value="Genomic_DNA"/>
</dbReference>
<evidence type="ECO:0000313" key="9">
    <source>
        <dbReference type="Proteomes" id="UP000285860"/>
    </source>
</evidence>
<dbReference type="GO" id="GO:0005783">
    <property type="term" value="C:endoplasmic reticulum"/>
    <property type="evidence" value="ECO:0007669"/>
    <property type="project" value="UniProtKB-SubCell"/>
</dbReference>
<accession>A0A420RB76</accession>
<feature type="region of interest" description="Disordered" evidence="7">
    <location>
        <begin position="365"/>
        <end position="385"/>
    </location>
</feature>
<proteinExistence type="predicted"/>
<comment type="subcellular location">
    <subcellularLocation>
        <location evidence="2">Endoplasmic reticulum</location>
    </subcellularLocation>
    <subcellularLocation>
        <location evidence="3">Membrane</location>
    </subcellularLocation>
    <subcellularLocation>
        <location evidence="1">Mitochondrion</location>
    </subcellularLocation>
</comment>
<sequence>MDTEPDAAAGTSKRRNSTHQEITEGPIDIDDRCSTGTATFQNVPKQLQNGRPWKILLPKLSETQSTCDRYLVIDDEFLGITPLYSPHPEYHKIDIIAISGLGGHAFGSFKERDGNHMWLRDSLPSDLTHEDTTEPTARVMIYGYESSVANSNNFQNLEDLSTSFHNSLLALARAPTTRPIIFVAHSLGGLIVKQSKNEDDLKLVKATYGIVFFGVPHDGMAISSLIPMVMDGPNRFLIESIGHVNPQILSIQQREFHAALGEEGDSEIVCFYETEKSPTGRKSVRLVTASYTSFKALNAQAEAPTKTKTAIVAATFPDTQRTGVAPSGFLIKRSRDSIIRSRVIRNTTANHFSMLHQELKDPRVATAPRPPYQTPADAALPLDGRDCSDEKLHHI</sequence>
<keyword evidence="5" id="KW-0496">Mitochondrion</keyword>
<name>A0A420RB76_FUSOX</name>
<evidence type="ECO:0000256" key="2">
    <source>
        <dbReference type="ARBA" id="ARBA00004240"/>
    </source>
</evidence>
<dbReference type="GO" id="GO:0016020">
    <property type="term" value="C:membrane"/>
    <property type="evidence" value="ECO:0007669"/>
    <property type="project" value="UniProtKB-SubCell"/>
</dbReference>
<dbReference type="InterPro" id="IPR029058">
    <property type="entry name" value="AB_hydrolase_fold"/>
</dbReference>
<keyword evidence="6" id="KW-0472">Membrane</keyword>
<feature type="region of interest" description="Disordered" evidence="7">
    <location>
        <begin position="1"/>
        <end position="31"/>
    </location>
</feature>
<keyword evidence="4" id="KW-0256">Endoplasmic reticulum</keyword>
<evidence type="ECO:0000256" key="7">
    <source>
        <dbReference type="SAM" id="MobiDB-lite"/>
    </source>
</evidence>
<evidence type="ECO:0000256" key="5">
    <source>
        <dbReference type="ARBA" id="ARBA00023128"/>
    </source>
</evidence>
<evidence type="ECO:0000256" key="1">
    <source>
        <dbReference type="ARBA" id="ARBA00004173"/>
    </source>
</evidence>
<dbReference type="PANTHER" id="PTHR48182:SF2">
    <property type="entry name" value="PROTEIN SERAC1"/>
    <property type="match status" value="1"/>
</dbReference>
<organism evidence="8 9">
    <name type="scientific">Fusarium oxysporum</name>
    <name type="common">Fusarium vascular wilt</name>
    <dbReference type="NCBI Taxonomy" id="5507"/>
    <lineage>
        <taxon>Eukaryota</taxon>
        <taxon>Fungi</taxon>
        <taxon>Dikarya</taxon>
        <taxon>Ascomycota</taxon>
        <taxon>Pezizomycotina</taxon>
        <taxon>Sordariomycetes</taxon>
        <taxon>Hypocreomycetidae</taxon>
        <taxon>Hypocreales</taxon>
        <taxon>Nectriaceae</taxon>
        <taxon>Fusarium</taxon>
        <taxon>Fusarium oxysporum species complex</taxon>
    </lineage>
</organism>
<evidence type="ECO:0000313" key="8">
    <source>
        <dbReference type="EMBL" id="RKL14277.1"/>
    </source>
</evidence>
<dbReference type="InterPro" id="IPR052374">
    <property type="entry name" value="SERAC1"/>
</dbReference>
<reference evidence="8 9" key="1">
    <citation type="journal article" date="2018" name="Sci. Rep.">
        <title>Characterisation of pathogen-specific regions and novel effector candidates in Fusarium oxysporum f. sp. cepae.</title>
        <authorList>
            <person name="Armitage A.D."/>
            <person name="Taylor A."/>
            <person name="Sobczyk M.K."/>
            <person name="Baxter L."/>
            <person name="Greenfield B.P."/>
            <person name="Bates H.J."/>
            <person name="Wilson F."/>
            <person name="Jackson A.C."/>
            <person name="Ott S."/>
            <person name="Harrison R.J."/>
            <person name="Clarkson J.P."/>
        </authorList>
    </citation>
    <scope>NUCLEOTIDE SEQUENCE [LARGE SCALE GENOMIC DNA]</scope>
    <source>
        <strain evidence="8 9">Fo_A28</strain>
    </source>
</reference>
<gene>
    <name evidence="8" type="ORF">BFJ68_g6670</name>
</gene>
<dbReference type="PANTHER" id="PTHR48182">
    <property type="entry name" value="PROTEIN SERAC1"/>
    <property type="match status" value="1"/>
</dbReference>
<dbReference type="SUPFAM" id="SSF53474">
    <property type="entry name" value="alpha/beta-Hydrolases"/>
    <property type="match status" value="1"/>
</dbReference>
<evidence type="ECO:0008006" key="10">
    <source>
        <dbReference type="Google" id="ProtNLM"/>
    </source>
</evidence>
<dbReference type="VEuPathDB" id="FungiDB:FOIG_08634"/>
<dbReference type="VEuPathDB" id="FungiDB:FOZG_02267"/>
<dbReference type="VEuPathDB" id="FungiDB:FOC1_g10004838"/>
<evidence type="ECO:0000256" key="4">
    <source>
        <dbReference type="ARBA" id="ARBA00022824"/>
    </source>
</evidence>
<dbReference type="AlphaFoldDB" id="A0A420RB76"/>
<dbReference type="VEuPathDB" id="FungiDB:FOC4_g10000118"/>
<dbReference type="Proteomes" id="UP000285860">
    <property type="component" value="Unassembled WGS sequence"/>
</dbReference>